<reference evidence="2 3" key="1">
    <citation type="submission" date="2024-04" db="EMBL/GenBank/DDBJ databases">
        <title>Tritrichomonas musculus Genome.</title>
        <authorList>
            <person name="Alves-Ferreira E."/>
            <person name="Grigg M."/>
            <person name="Lorenzi H."/>
            <person name="Galac M."/>
        </authorList>
    </citation>
    <scope>NUCLEOTIDE SEQUENCE [LARGE SCALE GENOMIC DNA]</scope>
    <source>
        <strain evidence="2 3">EAF2021</strain>
    </source>
</reference>
<gene>
    <name evidence="2" type="ORF">M9Y10_004894</name>
</gene>
<dbReference type="InterPro" id="IPR053139">
    <property type="entry name" value="Surface_bspA-like"/>
</dbReference>
<keyword evidence="1" id="KW-1133">Transmembrane helix</keyword>
<sequence>MKSITISASTNSIGKAAFAYCKHLTTVAFQANPNFVSISEGAFYHSAVTTITGFPDIDTISQRTFEGCPLTQTTLDFRTSDLKTIGNRAFHSSLISNVQFPNELMTSISDNAFQNCSKLDLNGRTIKAGTIGDFAFADCPLVTGITVVAGSIGESAFQCDPEDSKTITSIQQIITGTGDTAVYTPLSIGQYAFYGRTITMNPLVEYRELTINEFAFARCTFVPGNANSYGIKIVNKNSKITIGDSAFYRTKLGSSTTKPFRLVIEDASRESTIGYHAFESSEGPLVLTFNEDITSKVKIYDYAFYRSGIYNSDPEKENDFLRLLERVTSIGKRSFAECQSIEGAVYLRSTEMDEYAFYNCKNLKKIIIHASSISKGAFEACGTISPITNLTITQNNQFNTNDGTISTIPLTIGDRAFYASGLDCELFIHSFVSEIGEYAFAYCTSLVGNYITIYAKEIKPYAFSNCGKFAKQIRIYSSQIDYHCFDDDTITDIRIEGIDGDESKIETEAFYDVEFLGKVDITSDVSIKYNAFQMCTFNDDIVINGSIGEYAFDNCTIPFSAKNVDLSIGSTSVSAHAFQRFGRTGTFTLKFHDIQFAQNTIGRYAFYEANITGGVEIPWCFNSIGDYAFTNCIGISSVVVNNSNIGDYAFQGCRDLASLQLYSHGNYLDENNGQRFGMTTIGDFAFYSTANLAGRLIIPSAVSSIGRYAFAVHSRITELVIESESALTEIGYAAFENCTQMAGEINVTSSLTRIEGHAFYGCSQLTKITFMKDAGLQYVGDNAFYNCNRMNGDLDFPESVTYIGNDAFHGCTSLTRHITIQSACDIGDYAFYGTKAVRVELNFPTSITEANPDDESNYRYIGSYAFAGLPVYNNVHNDQNDPNGPCDEETDDVLIIPSYIYHIKEYAFEGCTGLRGLEISIKSSYYPGLPYEKGIMDRAFSRSSVTSVIINNGYYNYKIGDYAFYNCPQLRKVDISTGYFGDYAFANCGNLQGISISGGTFNDYIFSDCTSLRGVSISAGDFGNYVFRNCRSIRPDDDNIVFRMSGGSLGAYAFDGCTSFAGIVRLTGSAHLIASTFENFNRPFTLMAPYTGSSVIVGPRAFNNCTLVGDLDIRGVSEIGREAFANCPNVLHSLTIYTRQGVGRDVFTNTTFGNETHPDDLIVLTVYSGSVFDQHLFKGFKCFNRLELRDRRSNANVPYKAFYGMESLQGELEIPSSFSTINEYAFSGCGFHQIIFNSNPTLKEGAFYNCKNLNDTINLGSISTIPKRGFAGCSNLQSITFAQSNIPTFERSAFEDCSSLDFDVKLPHQDEIPGGTEPTDYTIHKYAFSGCSSLEGTDGHLVIRRYVKTIDDYAFQGCAFQHLEFDLDRSKTSGGNTDSNKLTLGTGAFANCNQLRFELILPELTDDKIPDRSFMGCSGIQHIEYANSIKTIGKYAFYGCSGVTGQLEIMPSVKRIEEYAFAKCTGYSGSLTINVDPSGDQTIIGPHAFDGCKGFKDGELNIFVEKDEEAEKIYENKAPDTYHYPYFRYKYFLRIGAEAFEDTKFKTVHYNGRFQPDCDYDIGFSHTKGIHTSSNYLNKTFCSYPLHSNKLSGGAIAGIVIACIVVVAIIVFLVIFFILRNKKNKDKSEDEVEMNNDP</sequence>
<dbReference type="PANTHER" id="PTHR45661">
    <property type="entry name" value="SURFACE ANTIGEN"/>
    <property type="match status" value="1"/>
</dbReference>
<feature type="transmembrane region" description="Helical" evidence="1">
    <location>
        <begin position="1595"/>
        <end position="1619"/>
    </location>
</feature>
<evidence type="ECO:0000256" key="1">
    <source>
        <dbReference type="SAM" id="Phobius"/>
    </source>
</evidence>
<dbReference type="PANTHER" id="PTHR45661:SF3">
    <property type="entry name" value="IG-LIKE DOMAIN-CONTAINING PROTEIN"/>
    <property type="match status" value="1"/>
</dbReference>
<dbReference type="InterPro" id="IPR032675">
    <property type="entry name" value="LRR_dom_sf"/>
</dbReference>
<dbReference type="EMBL" id="JAPFFF010000011">
    <property type="protein sequence ID" value="KAK8878130.1"/>
    <property type="molecule type" value="Genomic_DNA"/>
</dbReference>
<keyword evidence="3" id="KW-1185">Reference proteome</keyword>
<dbReference type="Pfam" id="PF13306">
    <property type="entry name" value="LRR_5"/>
    <property type="match status" value="10"/>
</dbReference>
<dbReference type="SUPFAM" id="SSF52058">
    <property type="entry name" value="L domain-like"/>
    <property type="match status" value="2"/>
</dbReference>
<keyword evidence="1" id="KW-0472">Membrane</keyword>
<dbReference type="Proteomes" id="UP001470230">
    <property type="component" value="Unassembled WGS sequence"/>
</dbReference>
<keyword evidence="1" id="KW-0812">Transmembrane</keyword>
<dbReference type="Gene3D" id="3.80.10.10">
    <property type="entry name" value="Ribonuclease Inhibitor"/>
    <property type="match status" value="8"/>
</dbReference>
<dbReference type="InterPro" id="IPR026906">
    <property type="entry name" value="LRR_5"/>
</dbReference>
<evidence type="ECO:0008006" key="4">
    <source>
        <dbReference type="Google" id="ProtNLM"/>
    </source>
</evidence>
<comment type="caution">
    <text evidence="2">The sequence shown here is derived from an EMBL/GenBank/DDBJ whole genome shotgun (WGS) entry which is preliminary data.</text>
</comment>
<protein>
    <recommendedName>
        <fullName evidence="4">Surface antigen BspA-like</fullName>
    </recommendedName>
</protein>
<proteinExistence type="predicted"/>
<accession>A0ABR2JK63</accession>
<evidence type="ECO:0000313" key="3">
    <source>
        <dbReference type="Proteomes" id="UP001470230"/>
    </source>
</evidence>
<organism evidence="2 3">
    <name type="scientific">Tritrichomonas musculus</name>
    <dbReference type="NCBI Taxonomy" id="1915356"/>
    <lineage>
        <taxon>Eukaryota</taxon>
        <taxon>Metamonada</taxon>
        <taxon>Parabasalia</taxon>
        <taxon>Tritrichomonadida</taxon>
        <taxon>Tritrichomonadidae</taxon>
        <taxon>Tritrichomonas</taxon>
    </lineage>
</organism>
<evidence type="ECO:0000313" key="2">
    <source>
        <dbReference type="EMBL" id="KAK8878130.1"/>
    </source>
</evidence>
<name>A0ABR2JK63_9EUKA</name>